<dbReference type="InterPro" id="IPR021133">
    <property type="entry name" value="HEAT_type_2"/>
</dbReference>
<dbReference type="InterPro" id="IPR036249">
    <property type="entry name" value="Thioredoxin-like_sf"/>
</dbReference>
<dbReference type="InterPro" id="IPR011989">
    <property type="entry name" value="ARM-like"/>
</dbReference>
<proteinExistence type="predicted"/>
<gene>
    <name evidence="2" type="ORF">ENV54_01625</name>
</gene>
<dbReference type="SUPFAM" id="SSF52833">
    <property type="entry name" value="Thioredoxin-like"/>
    <property type="match status" value="2"/>
</dbReference>
<protein>
    <recommendedName>
        <fullName evidence="1">Thioredoxin-like fold domain-containing protein</fullName>
    </recommendedName>
</protein>
<dbReference type="InterPro" id="IPR012336">
    <property type="entry name" value="Thioredoxin-like_fold"/>
</dbReference>
<evidence type="ECO:0000313" key="2">
    <source>
        <dbReference type="EMBL" id="HGH59979.1"/>
    </source>
</evidence>
<feature type="domain" description="Thioredoxin-like fold" evidence="1">
    <location>
        <begin position="124"/>
        <end position="195"/>
    </location>
</feature>
<dbReference type="InterPro" id="IPR004155">
    <property type="entry name" value="PBS_lyase_HEAT"/>
</dbReference>
<sequence length="329" mass="35975">MFTDNELARVQSVAADLASPITLRLISANSGSQFESNLRNIALQMNGVSLNKIRFEEVNDFRDSFLPFLSLVENGAERIRYFAAPEGAELEPFLQAIKLIGGGERPSNGSPRSPSETDSEACNVFVFIAPSCPHCPGVVRKCITLGMEMDSIRLSVIDALHFGEWAERYKVQATPTIVIDDGLTVVGNVSLDELRSYVAKRNKPEFMTFVLESMINTGRAEDAAALLCERNSPAALLPLYESPVFAQRMGALVVMEEALSRNPRILDPIVDHLISLTSHEDAGLRGDTAELLGNIGDPRAIPALERLQNDPDGDVREAAAEALEKLHEL</sequence>
<dbReference type="Pfam" id="PF13646">
    <property type="entry name" value="HEAT_2"/>
    <property type="match status" value="1"/>
</dbReference>
<evidence type="ECO:0000259" key="1">
    <source>
        <dbReference type="Pfam" id="PF13192"/>
    </source>
</evidence>
<name>A0A7C4AQJ7_9BACT</name>
<organism evidence="2">
    <name type="scientific">Desulfomonile tiedjei</name>
    <dbReference type="NCBI Taxonomy" id="2358"/>
    <lineage>
        <taxon>Bacteria</taxon>
        <taxon>Pseudomonadati</taxon>
        <taxon>Thermodesulfobacteriota</taxon>
        <taxon>Desulfomonilia</taxon>
        <taxon>Desulfomonilales</taxon>
        <taxon>Desulfomonilaceae</taxon>
        <taxon>Desulfomonile</taxon>
    </lineage>
</organism>
<dbReference type="SMART" id="SM00567">
    <property type="entry name" value="EZ_HEAT"/>
    <property type="match status" value="1"/>
</dbReference>
<comment type="caution">
    <text evidence="2">The sequence shown here is derived from an EMBL/GenBank/DDBJ whole genome shotgun (WGS) entry which is preliminary data.</text>
</comment>
<reference evidence="2" key="1">
    <citation type="journal article" date="2020" name="mSystems">
        <title>Genome- and Community-Level Interaction Insights into Carbon Utilization and Element Cycling Functions of Hydrothermarchaeota in Hydrothermal Sediment.</title>
        <authorList>
            <person name="Zhou Z."/>
            <person name="Liu Y."/>
            <person name="Xu W."/>
            <person name="Pan J."/>
            <person name="Luo Z.H."/>
            <person name="Li M."/>
        </authorList>
    </citation>
    <scope>NUCLEOTIDE SEQUENCE [LARGE SCALE GENOMIC DNA]</scope>
    <source>
        <strain evidence="2">SpSt-769</strain>
    </source>
</reference>
<dbReference type="Gene3D" id="3.40.30.80">
    <property type="match status" value="1"/>
</dbReference>
<dbReference type="Gene3D" id="1.25.10.10">
    <property type="entry name" value="Leucine-rich Repeat Variant"/>
    <property type="match status" value="1"/>
</dbReference>
<dbReference type="InterPro" id="IPR016024">
    <property type="entry name" value="ARM-type_fold"/>
</dbReference>
<dbReference type="PROSITE" id="PS50077">
    <property type="entry name" value="HEAT_REPEAT"/>
    <property type="match status" value="1"/>
</dbReference>
<dbReference type="Pfam" id="PF13192">
    <property type="entry name" value="Thioredoxin_3"/>
    <property type="match status" value="1"/>
</dbReference>
<accession>A0A7C4AQJ7</accession>
<dbReference type="PANTHER" id="PTHR37170:SF1">
    <property type="entry name" value="GLUTAREDOXIN-LIKE PROTEIN"/>
    <property type="match status" value="1"/>
</dbReference>
<dbReference type="PANTHER" id="PTHR37170">
    <property type="entry name" value="GLUTAREDOXIN-RELATED"/>
    <property type="match status" value="1"/>
</dbReference>
<dbReference type="SUPFAM" id="SSF48371">
    <property type="entry name" value="ARM repeat"/>
    <property type="match status" value="1"/>
</dbReference>
<dbReference type="AlphaFoldDB" id="A0A7C4AQJ7"/>
<dbReference type="EMBL" id="DTGT01000055">
    <property type="protein sequence ID" value="HGH59979.1"/>
    <property type="molecule type" value="Genomic_DNA"/>
</dbReference>